<keyword evidence="3" id="KW-1185">Reference proteome</keyword>
<dbReference type="EMBL" id="JARKIE010000136">
    <property type="protein sequence ID" value="KAJ7677630.1"/>
    <property type="molecule type" value="Genomic_DNA"/>
</dbReference>
<evidence type="ECO:0000313" key="2">
    <source>
        <dbReference type="EMBL" id="KAJ7677630.1"/>
    </source>
</evidence>
<feature type="region of interest" description="Disordered" evidence="1">
    <location>
        <begin position="971"/>
        <end position="1093"/>
    </location>
</feature>
<feature type="compositionally biased region" description="Acidic residues" evidence="1">
    <location>
        <begin position="1018"/>
        <end position="1031"/>
    </location>
</feature>
<dbReference type="PANTHER" id="PTHR31912:SF34">
    <property type="entry name" value="NOTOCHORD-RELATED PROTEIN"/>
    <property type="match status" value="1"/>
</dbReference>
<protein>
    <submittedName>
        <fullName evidence="2">Uncharacterized protein</fullName>
    </submittedName>
</protein>
<accession>A0AAD7G8H4</accession>
<dbReference type="Proteomes" id="UP001221757">
    <property type="component" value="Unassembled WGS sequence"/>
</dbReference>
<name>A0AAD7G8H4_MYCRO</name>
<dbReference type="AlphaFoldDB" id="A0AAD7G8H4"/>
<feature type="compositionally biased region" description="Polar residues" evidence="1">
    <location>
        <begin position="1081"/>
        <end position="1093"/>
    </location>
</feature>
<sequence length="1093" mass="124264">MLVRCYGRPSRNGPVTLRYLALDSDPEGGDILNFESQDPQNPSLEWSPYPSKMLFLLDTLDNLPRLRISNSLMKVFLWILKESGSRDVPSFDHLRKVQTKLREKCGIPTTQYMSAKGNIFHMNDPRTLVAKDWANPETRKHIHIYPEIPEDGVIREIWHAQKWRKDLDLMNLHAHFYVNELARLSSGDFVIPIRWLTFRGRVWADTFTVKIDTSGVATVIDTHTTLISSADLVANYLGLEDEGSIPQWSAKTLECGHSERMPNPKRALAGGDPLYHCRVDYFGDDVSGNRSKSWNKHWNAYMTNCNLPRALLNQEFHVHFISTSPHASIMEQFIAFKSVVEQTHAEPIKVRDAETQETTRLSIYPNAGPSDNPMQSEITGHIGAKGNFFCRKCEAGGSEKDKETNECFHSLFEPGTPRSKEKILTELKKQVKLACSGVAQPIKNTQKDTGVKDAYTQHWIDHLLEQFKLKKEEKPGRTTTEIQEELIQWTLDNEDKIYSGFLTMKGFDPTKDTPVEILHTILLGVVKYIWHSSHTSWNTAQKQTYSLRLQATNTDGLSVHAIRANYIMQYANSLIGRQFKTIAQVNVFHVHGIVTPEQFTTWRAVGEFSALIWVPEIRNLDEYLHDIDIAAGNVMEAFAVVDPTKILSKIKLHLLTHSRDDICSFGPLVGVMTEIFECFNAVFRFCSILSNHLAPSRDIALQLADQEGLKHRLTGGWWPTVEGEGDWERAGTGVRTFLETRPVLQRLVGWTIHTPPTPDRREFRDRLGLHLCCVQLVPPRHRMWGNMTWLISASLDECKTGSWVFAKSPITIRTSTHIPIKDELITGRIDNILEDGHGSAIIVLDVFHVSDERHSIFGMPVLARRQSGKLSLLFLPWYDIKFLCNVQHDCNLAECKATGERPRMQERVDSGITDKFIVHNPVERFIINMHTFHNAHLLRQALPRQLTIPIPLFADRQAKHYELGAVYGRSRMGSRAAATKKQKKGLVGSDHDTYPTEDTEEAGPRLRKKAPNQKNPLDSDDEDSSGDDTEEEARPRKKARGKQRQSADSDSDVESEYDSRVELPEVGAPPRQSGRVRRPTQKAQEGYNSDDSF</sequence>
<reference evidence="2" key="1">
    <citation type="submission" date="2023-03" db="EMBL/GenBank/DDBJ databases">
        <title>Massive genome expansion in bonnet fungi (Mycena s.s.) driven by repeated elements and novel gene families across ecological guilds.</title>
        <authorList>
            <consortium name="Lawrence Berkeley National Laboratory"/>
            <person name="Harder C.B."/>
            <person name="Miyauchi S."/>
            <person name="Viragh M."/>
            <person name="Kuo A."/>
            <person name="Thoen E."/>
            <person name="Andreopoulos B."/>
            <person name="Lu D."/>
            <person name="Skrede I."/>
            <person name="Drula E."/>
            <person name="Henrissat B."/>
            <person name="Morin E."/>
            <person name="Kohler A."/>
            <person name="Barry K."/>
            <person name="LaButti K."/>
            <person name="Morin E."/>
            <person name="Salamov A."/>
            <person name="Lipzen A."/>
            <person name="Mereny Z."/>
            <person name="Hegedus B."/>
            <person name="Baldrian P."/>
            <person name="Stursova M."/>
            <person name="Weitz H."/>
            <person name="Taylor A."/>
            <person name="Grigoriev I.V."/>
            <person name="Nagy L.G."/>
            <person name="Martin F."/>
            <person name="Kauserud H."/>
        </authorList>
    </citation>
    <scope>NUCLEOTIDE SEQUENCE</scope>
    <source>
        <strain evidence="2">CBHHK067</strain>
    </source>
</reference>
<evidence type="ECO:0000256" key="1">
    <source>
        <dbReference type="SAM" id="MobiDB-lite"/>
    </source>
</evidence>
<comment type="caution">
    <text evidence="2">The sequence shown here is derived from an EMBL/GenBank/DDBJ whole genome shotgun (WGS) entry which is preliminary data.</text>
</comment>
<organism evidence="2 3">
    <name type="scientific">Mycena rosella</name>
    <name type="common">Pink bonnet</name>
    <name type="synonym">Agaricus rosellus</name>
    <dbReference type="NCBI Taxonomy" id="1033263"/>
    <lineage>
        <taxon>Eukaryota</taxon>
        <taxon>Fungi</taxon>
        <taxon>Dikarya</taxon>
        <taxon>Basidiomycota</taxon>
        <taxon>Agaricomycotina</taxon>
        <taxon>Agaricomycetes</taxon>
        <taxon>Agaricomycetidae</taxon>
        <taxon>Agaricales</taxon>
        <taxon>Marasmiineae</taxon>
        <taxon>Mycenaceae</taxon>
        <taxon>Mycena</taxon>
    </lineage>
</organism>
<evidence type="ECO:0000313" key="3">
    <source>
        <dbReference type="Proteomes" id="UP001221757"/>
    </source>
</evidence>
<proteinExistence type="predicted"/>
<gene>
    <name evidence="2" type="ORF">B0H17DRAFT_1161361</name>
</gene>
<dbReference type="PANTHER" id="PTHR31912">
    <property type="entry name" value="IP13529P"/>
    <property type="match status" value="1"/>
</dbReference>